<evidence type="ECO:0000313" key="3">
    <source>
        <dbReference type="Proteomes" id="UP000299102"/>
    </source>
</evidence>
<dbReference type="AlphaFoldDB" id="A0A4C1XQK5"/>
<evidence type="ECO:0000256" key="1">
    <source>
        <dbReference type="SAM" id="MobiDB-lite"/>
    </source>
</evidence>
<dbReference type="Proteomes" id="UP000299102">
    <property type="component" value="Unassembled WGS sequence"/>
</dbReference>
<reference evidence="2 3" key="1">
    <citation type="journal article" date="2019" name="Commun. Biol.">
        <title>The bagworm genome reveals a unique fibroin gene that provides high tensile strength.</title>
        <authorList>
            <person name="Kono N."/>
            <person name="Nakamura H."/>
            <person name="Ohtoshi R."/>
            <person name="Tomita M."/>
            <person name="Numata K."/>
            <person name="Arakawa K."/>
        </authorList>
    </citation>
    <scope>NUCLEOTIDE SEQUENCE [LARGE SCALE GENOMIC DNA]</scope>
</reference>
<sequence>MLILLHTARTWWRIRVADIADRISKSKCQQAGHGAPGSGHGSGNVVESAPGRSAPAPPPARRSSAKFQSKMVFEFMYQHIASPASSSDAPAARLSLHLPVKY</sequence>
<protein>
    <submittedName>
        <fullName evidence="2">Uncharacterized protein</fullName>
    </submittedName>
</protein>
<keyword evidence="3" id="KW-1185">Reference proteome</keyword>
<evidence type="ECO:0000313" key="2">
    <source>
        <dbReference type="EMBL" id="GBP65262.1"/>
    </source>
</evidence>
<feature type="region of interest" description="Disordered" evidence="1">
    <location>
        <begin position="25"/>
        <end position="65"/>
    </location>
</feature>
<organism evidence="2 3">
    <name type="scientific">Eumeta variegata</name>
    <name type="common">Bagworm moth</name>
    <name type="synonym">Eumeta japonica</name>
    <dbReference type="NCBI Taxonomy" id="151549"/>
    <lineage>
        <taxon>Eukaryota</taxon>
        <taxon>Metazoa</taxon>
        <taxon>Ecdysozoa</taxon>
        <taxon>Arthropoda</taxon>
        <taxon>Hexapoda</taxon>
        <taxon>Insecta</taxon>
        <taxon>Pterygota</taxon>
        <taxon>Neoptera</taxon>
        <taxon>Endopterygota</taxon>
        <taxon>Lepidoptera</taxon>
        <taxon>Glossata</taxon>
        <taxon>Ditrysia</taxon>
        <taxon>Tineoidea</taxon>
        <taxon>Psychidae</taxon>
        <taxon>Oiketicinae</taxon>
        <taxon>Eumeta</taxon>
    </lineage>
</organism>
<dbReference type="EMBL" id="BGZK01000924">
    <property type="protein sequence ID" value="GBP65262.1"/>
    <property type="molecule type" value="Genomic_DNA"/>
</dbReference>
<name>A0A4C1XQK5_EUMVA</name>
<comment type="caution">
    <text evidence="2">The sequence shown here is derived from an EMBL/GenBank/DDBJ whole genome shotgun (WGS) entry which is preliminary data.</text>
</comment>
<gene>
    <name evidence="2" type="ORF">EVAR_37110_1</name>
</gene>
<accession>A0A4C1XQK5</accession>
<proteinExistence type="predicted"/>